<evidence type="ECO:0000313" key="3">
    <source>
        <dbReference type="Proteomes" id="UP000326837"/>
    </source>
</evidence>
<evidence type="ECO:0000256" key="1">
    <source>
        <dbReference type="SAM" id="MobiDB-lite"/>
    </source>
</evidence>
<dbReference type="RefSeq" id="WP_152099842.1">
    <property type="nucleotide sequence ID" value="NZ_AP021861.1"/>
</dbReference>
<proteinExistence type="predicted"/>
<reference evidence="3" key="1">
    <citation type="submission" date="2019-10" db="EMBL/GenBank/DDBJ databases">
        <title>Lacipirellula parvula gen. nov., sp. nov., representing a lineage of planctomycetes widespread in freshwater anoxic habitats, and description of the family Lacipirellulaceae.</title>
        <authorList>
            <person name="Dedysh S.N."/>
            <person name="Kulichevskaya I.S."/>
            <person name="Beletsky A.V."/>
            <person name="Rakitin A.L."/>
            <person name="Mardanov A.V."/>
            <person name="Ivanova A.A."/>
            <person name="Saltykova V.X."/>
            <person name="Rijpstra W.I.C."/>
            <person name="Sinninghe Damste J.S."/>
            <person name="Ravin N.V."/>
        </authorList>
    </citation>
    <scope>NUCLEOTIDE SEQUENCE [LARGE SCALE GENOMIC DNA]</scope>
    <source>
        <strain evidence="3">PX69</strain>
    </source>
</reference>
<gene>
    <name evidence="2" type="ORF">PLANPX_3832</name>
</gene>
<organism evidence="2 3">
    <name type="scientific">Lacipirellula parvula</name>
    <dbReference type="NCBI Taxonomy" id="2650471"/>
    <lineage>
        <taxon>Bacteria</taxon>
        <taxon>Pseudomonadati</taxon>
        <taxon>Planctomycetota</taxon>
        <taxon>Planctomycetia</taxon>
        <taxon>Pirellulales</taxon>
        <taxon>Lacipirellulaceae</taxon>
        <taxon>Lacipirellula</taxon>
    </lineage>
</organism>
<dbReference type="Proteomes" id="UP000326837">
    <property type="component" value="Chromosome"/>
</dbReference>
<dbReference type="EMBL" id="AP021861">
    <property type="protein sequence ID" value="BBO34220.1"/>
    <property type="molecule type" value="Genomic_DNA"/>
</dbReference>
<dbReference type="KEGG" id="lpav:PLANPX_3832"/>
<dbReference type="AlphaFoldDB" id="A0A5K7XBN7"/>
<sequence>MRKKRFRYVGEYREGMKLEVGDIYRDASGVGFVVTTDRIQPVAATPDESDTPKNGKDGVDGRDGKDGRDGSPGEVKAWNHRGEYKRQQYSEGDVCESAGSSFLCIAPTKSEPPSRAWKLLAAKGEDGAIYHTSSHHTRTETVIGGPEKITAICDSDTPKGAVLYVSSGGHVDLACANGRPQTRAIGIATAAASAGQPVEYITVGPVSCETWSLTPGIVHYLDPAIPGGITAVYPTTVGQFVVVLGVATTTTSLNLSIHYHLEQS</sequence>
<accession>A0A5K7XBN7</accession>
<feature type="compositionally biased region" description="Basic and acidic residues" evidence="1">
    <location>
        <begin position="50"/>
        <end position="71"/>
    </location>
</feature>
<name>A0A5K7XBN7_9BACT</name>
<feature type="region of interest" description="Disordered" evidence="1">
    <location>
        <begin position="41"/>
        <end position="82"/>
    </location>
</feature>
<evidence type="ECO:0000313" key="2">
    <source>
        <dbReference type="EMBL" id="BBO34220.1"/>
    </source>
</evidence>
<keyword evidence="3" id="KW-1185">Reference proteome</keyword>
<protein>
    <submittedName>
        <fullName evidence="2">Uncharacterized protein</fullName>
    </submittedName>
</protein>